<sequence length="242" mass="27347">MLSQFIRHKNLSFYKQISQRCLSSLSKNYVCDMSVIEAYQKNQKLKEIIDRQEHQYYFHDDTKTNQQQQGIPAVFKRIPAKSELPEKAQHLVSSSSGHSKKTITIDEFMDLTIWNDRGKGKFPGLLGMEILSLSHGHTTCQLEVREEFLAPNGYLHAGVVVTLADTACGYGCVHSRPPGAKLFTTIELKSNFLGTIKPPGTIFCEARLAHGGKTTQVWDAKVKDVQKNKIIALFRCTQLILY</sequence>
<dbReference type="Proteomes" id="UP000663828">
    <property type="component" value="Unassembled WGS sequence"/>
</dbReference>
<feature type="domain" description="Thioesterase" evidence="2">
    <location>
        <begin position="152"/>
        <end position="228"/>
    </location>
</feature>
<dbReference type="Gene3D" id="3.10.129.10">
    <property type="entry name" value="Hotdog Thioesterase"/>
    <property type="match status" value="1"/>
</dbReference>
<dbReference type="InterPro" id="IPR006683">
    <property type="entry name" value="Thioestr_dom"/>
</dbReference>
<keyword evidence="1" id="KW-0378">Hydrolase</keyword>
<gene>
    <name evidence="4" type="ORF">EDS130_LOCUS21264</name>
    <name evidence="3" type="ORF">XAT740_LOCUS16600</name>
</gene>
<dbReference type="OrthoDB" id="46529at2759"/>
<evidence type="ECO:0000256" key="1">
    <source>
        <dbReference type="ARBA" id="ARBA00022801"/>
    </source>
</evidence>
<dbReference type="SUPFAM" id="SSF54637">
    <property type="entry name" value="Thioesterase/thiol ester dehydrase-isomerase"/>
    <property type="match status" value="1"/>
</dbReference>
<evidence type="ECO:0000313" key="5">
    <source>
        <dbReference type="Proteomes" id="UP000663828"/>
    </source>
</evidence>
<accession>A0A814LM40</accession>
<dbReference type="InterPro" id="IPR029069">
    <property type="entry name" value="HotDog_dom_sf"/>
</dbReference>
<dbReference type="Pfam" id="PF03061">
    <property type="entry name" value="4HBT"/>
    <property type="match status" value="1"/>
</dbReference>
<dbReference type="NCBIfam" id="TIGR00369">
    <property type="entry name" value="unchar_dom_1"/>
    <property type="match status" value="1"/>
</dbReference>
<dbReference type="PANTHER" id="PTHR43240:SF8">
    <property type="entry name" value="PHENYLACETIC ACID DEGRADATION-RELATED PROTEIN"/>
    <property type="match status" value="1"/>
</dbReference>
<evidence type="ECO:0000313" key="4">
    <source>
        <dbReference type="EMBL" id="CAF1125071.1"/>
    </source>
</evidence>
<organism evidence="3 5">
    <name type="scientific">Adineta ricciae</name>
    <name type="common">Rotifer</name>
    <dbReference type="NCBI Taxonomy" id="249248"/>
    <lineage>
        <taxon>Eukaryota</taxon>
        <taxon>Metazoa</taxon>
        <taxon>Spiralia</taxon>
        <taxon>Gnathifera</taxon>
        <taxon>Rotifera</taxon>
        <taxon>Eurotatoria</taxon>
        <taxon>Bdelloidea</taxon>
        <taxon>Adinetida</taxon>
        <taxon>Adinetidae</taxon>
        <taxon>Adineta</taxon>
    </lineage>
</organism>
<name>A0A814LM40_ADIRI</name>
<evidence type="ECO:0000313" key="3">
    <source>
        <dbReference type="EMBL" id="CAF1067050.1"/>
    </source>
</evidence>
<protein>
    <recommendedName>
        <fullName evidence="2">Thioesterase domain-containing protein</fullName>
    </recommendedName>
</protein>
<proteinExistence type="predicted"/>
<dbReference type="PANTHER" id="PTHR43240">
    <property type="entry name" value="1,4-DIHYDROXY-2-NAPHTHOYL-COA THIOESTERASE 1"/>
    <property type="match status" value="1"/>
</dbReference>
<dbReference type="EMBL" id="CAJNOJ010000107">
    <property type="protein sequence ID" value="CAF1125071.1"/>
    <property type="molecule type" value="Genomic_DNA"/>
</dbReference>
<dbReference type="CDD" id="cd03443">
    <property type="entry name" value="PaaI_thioesterase"/>
    <property type="match status" value="1"/>
</dbReference>
<dbReference type="GO" id="GO:0005829">
    <property type="term" value="C:cytosol"/>
    <property type="evidence" value="ECO:0007669"/>
    <property type="project" value="TreeGrafter"/>
</dbReference>
<keyword evidence="5" id="KW-1185">Reference proteome</keyword>
<dbReference type="GO" id="GO:0061522">
    <property type="term" value="F:1,4-dihydroxy-2-naphthoyl-CoA thioesterase activity"/>
    <property type="evidence" value="ECO:0007669"/>
    <property type="project" value="TreeGrafter"/>
</dbReference>
<reference evidence="3" key="1">
    <citation type="submission" date="2021-02" db="EMBL/GenBank/DDBJ databases">
        <authorList>
            <person name="Nowell W R."/>
        </authorList>
    </citation>
    <scope>NUCLEOTIDE SEQUENCE</scope>
</reference>
<dbReference type="AlphaFoldDB" id="A0A814LM40"/>
<evidence type="ECO:0000259" key="2">
    <source>
        <dbReference type="Pfam" id="PF03061"/>
    </source>
</evidence>
<comment type="caution">
    <text evidence="3">The sequence shown here is derived from an EMBL/GenBank/DDBJ whole genome shotgun (WGS) entry which is preliminary data.</text>
</comment>
<dbReference type="InterPro" id="IPR003736">
    <property type="entry name" value="PAAI_dom"/>
</dbReference>
<dbReference type="EMBL" id="CAJNOR010001061">
    <property type="protein sequence ID" value="CAF1067050.1"/>
    <property type="molecule type" value="Genomic_DNA"/>
</dbReference>
<dbReference type="Proteomes" id="UP000663852">
    <property type="component" value="Unassembled WGS sequence"/>
</dbReference>